<evidence type="ECO:0000259" key="2">
    <source>
        <dbReference type="PROSITE" id="PS50838"/>
    </source>
</evidence>
<dbReference type="InterPro" id="IPR041899">
    <property type="entry name" value="MAGE_WH2"/>
</dbReference>
<protein>
    <submittedName>
        <fullName evidence="4">Melanoma-associated antigen B4-like</fullName>
    </submittedName>
</protein>
<dbReference type="PANTHER" id="PTHR11736">
    <property type="entry name" value="MELANOMA-ASSOCIATED ANTIGEN MAGE ANTIGEN"/>
    <property type="match status" value="1"/>
</dbReference>
<evidence type="ECO:0000313" key="3">
    <source>
        <dbReference type="Proteomes" id="UP000694923"/>
    </source>
</evidence>
<dbReference type="InterPro" id="IPR041898">
    <property type="entry name" value="MAGE_WH1"/>
</dbReference>
<feature type="domain" description="MAGE" evidence="2">
    <location>
        <begin position="114"/>
        <end position="313"/>
    </location>
</feature>
<dbReference type="Pfam" id="PF12440">
    <property type="entry name" value="MAGE_N"/>
    <property type="match status" value="1"/>
</dbReference>
<dbReference type="Proteomes" id="UP000694923">
    <property type="component" value="Unplaced"/>
</dbReference>
<accession>A0ABM0R4C5</accession>
<reference evidence="4" key="1">
    <citation type="submission" date="2025-08" db="UniProtKB">
        <authorList>
            <consortium name="RefSeq"/>
        </authorList>
    </citation>
    <scope>IDENTIFICATION</scope>
</reference>
<evidence type="ECO:0000313" key="4">
    <source>
        <dbReference type="RefSeq" id="XP_008575466.1"/>
    </source>
</evidence>
<name>A0ABM0R4C5_GALVR</name>
<feature type="compositionally biased region" description="Low complexity" evidence="1">
    <location>
        <begin position="96"/>
        <end position="107"/>
    </location>
</feature>
<organism evidence="3 4">
    <name type="scientific">Galeopterus variegatus</name>
    <name type="common">Malayan flying lemur</name>
    <name type="synonym">Cynocephalus variegatus</name>
    <dbReference type="NCBI Taxonomy" id="482537"/>
    <lineage>
        <taxon>Eukaryota</taxon>
        <taxon>Metazoa</taxon>
        <taxon>Chordata</taxon>
        <taxon>Craniata</taxon>
        <taxon>Vertebrata</taxon>
        <taxon>Euteleostomi</taxon>
        <taxon>Mammalia</taxon>
        <taxon>Eutheria</taxon>
        <taxon>Euarchontoglires</taxon>
        <taxon>Dermoptera</taxon>
        <taxon>Cynocephalidae</taxon>
        <taxon>Galeopterus</taxon>
    </lineage>
</organism>
<dbReference type="PANTHER" id="PTHR11736:SF67">
    <property type="entry name" value="MELANOMA-ASSOCIATED ANTIGEN B6B"/>
    <property type="match status" value="1"/>
</dbReference>
<dbReference type="SMART" id="SM01392">
    <property type="entry name" value="MAGE_N"/>
    <property type="match status" value="1"/>
</dbReference>
<dbReference type="InterPro" id="IPR021072">
    <property type="entry name" value="MAGE_N"/>
</dbReference>
<dbReference type="Gene3D" id="1.10.10.1200">
    <property type="entry name" value="MAGE homology domain, winged helix WH1 motif"/>
    <property type="match status" value="1"/>
</dbReference>
<dbReference type="GeneID" id="103594058"/>
<dbReference type="Pfam" id="PF01454">
    <property type="entry name" value="MAGE"/>
    <property type="match status" value="1"/>
</dbReference>
<feature type="compositionally biased region" description="Low complexity" evidence="1">
    <location>
        <begin position="27"/>
        <end position="50"/>
    </location>
</feature>
<feature type="compositionally biased region" description="Polar residues" evidence="1">
    <location>
        <begin position="70"/>
        <end position="83"/>
    </location>
</feature>
<proteinExistence type="predicted"/>
<sequence>MPQGQKSKLRAREKHQQTRRETQCLRAAKAAAAQEEESPSSSSSFLSSPAWRGTFHSSPDASIPQEPQRAPSTSSPDAGVSSTRADEDAETPDENSTSTSQAAPSTQRSRRDLLTKKASMLVQFLLEKYSNKEPITKADMLKVVNKKYKEHLPEILRRTSERLELVLGLELKEVSASGQSFDLVSKLGPSSEGNLSGDERFPRTGLLLMLPCVIFMNGNRANEEEIWAFLHTLGMYAWRRHLVYGEPQKLISKDLVQEKYLEYRQVPNRDPPSCEFLWGPKAHAETSKMEALEILAKIDDTVPSSFPNLYEDALRDEVERAVVIDAGRVGTVARARVGLRPMPRSSSHI</sequence>
<dbReference type="InterPro" id="IPR037445">
    <property type="entry name" value="MAGE"/>
</dbReference>
<dbReference type="InterPro" id="IPR002190">
    <property type="entry name" value="MHD_dom"/>
</dbReference>
<keyword evidence="3" id="KW-1185">Reference proteome</keyword>
<dbReference type="Gene3D" id="1.10.10.1210">
    <property type="entry name" value="MAGE homology domain, winged helix WH2 motif"/>
    <property type="match status" value="1"/>
</dbReference>
<feature type="region of interest" description="Disordered" evidence="1">
    <location>
        <begin position="1"/>
        <end position="110"/>
    </location>
</feature>
<evidence type="ECO:0000256" key="1">
    <source>
        <dbReference type="SAM" id="MobiDB-lite"/>
    </source>
</evidence>
<gene>
    <name evidence="4" type="primary">LOC103594058</name>
</gene>
<dbReference type="PROSITE" id="PS50838">
    <property type="entry name" value="MAGE"/>
    <property type="match status" value="1"/>
</dbReference>
<feature type="compositionally biased region" description="Basic and acidic residues" evidence="1">
    <location>
        <begin position="14"/>
        <end position="23"/>
    </location>
</feature>
<dbReference type="RefSeq" id="XP_008575466.1">
    <property type="nucleotide sequence ID" value="XM_008577244.1"/>
</dbReference>
<dbReference type="SMART" id="SM01373">
    <property type="entry name" value="MAGE"/>
    <property type="match status" value="1"/>
</dbReference>